<dbReference type="SUPFAM" id="SSF52540">
    <property type="entry name" value="P-loop containing nucleoside triphosphate hydrolases"/>
    <property type="match status" value="1"/>
</dbReference>
<reference evidence="3 4" key="1">
    <citation type="journal article" date="2013" name="ISME J.">
        <title>Metabolic model for the filamentous 'Candidatus Microthrix parvicella' based on genomic and metagenomic analyses.</title>
        <authorList>
            <person name="Jon McIlroy S."/>
            <person name="Kristiansen R."/>
            <person name="Albertsen M."/>
            <person name="Michael Karst S."/>
            <person name="Rossetti S."/>
            <person name="Lund Nielsen J."/>
            <person name="Tandoi V."/>
            <person name="James Seviour R."/>
            <person name="Nielsen P.H."/>
        </authorList>
    </citation>
    <scope>NUCLEOTIDE SEQUENCE [LARGE SCALE GENOMIC DNA]</scope>
    <source>
        <strain evidence="3 4">RN1</strain>
    </source>
</reference>
<dbReference type="RefSeq" id="WP_012223558.1">
    <property type="nucleotide sequence ID" value="NZ_HG422565.1"/>
</dbReference>
<feature type="domain" description="DUF4143" evidence="2">
    <location>
        <begin position="197"/>
        <end position="349"/>
    </location>
</feature>
<dbReference type="Pfam" id="PF13635">
    <property type="entry name" value="DUF4143"/>
    <property type="match status" value="1"/>
</dbReference>
<dbReference type="InterPro" id="IPR025420">
    <property type="entry name" value="DUF4143"/>
</dbReference>
<feature type="domain" description="AAA" evidence="1">
    <location>
        <begin position="23"/>
        <end position="133"/>
    </location>
</feature>
<gene>
    <name evidence="3" type="ORF">BN381_100194</name>
</gene>
<dbReference type="PANTHER" id="PTHR43566:SF2">
    <property type="entry name" value="DUF4143 DOMAIN-CONTAINING PROTEIN"/>
    <property type="match status" value="1"/>
</dbReference>
<dbReference type="PANTHER" id="PTHR43566">
    <property type="entry name" value="CONSERVED PROTEIN"/>
    <property type="match status" value="1"/>
</dbReference>
<proteinExistence type="predicted"/>
<evidence type="ECO:0000259" key="1">
    <source>
        <dbReference type="Pfam" id="PF13173"/>
    </source>
</evidence>
<protein>
    <submittedName>
        <fullName evidence="3">Putative ATPase</fullName>
    </submittedName>
</protein>
<dbReference type="InterPro" id="IPR027417">
    <property type="entry name" value="P-loop_NTPase"/>
</dbReference>
<dbReference type="InterPro" id="IPR041682">
    <property type="entry name" value="AAA_14"/>
</dbReference>
<organism evidence="3 4">
    <name type="scientific">Candidatus Neomicrothrix parvicella RN1</name>
    <dbReference type="NCBI Taxonomy" id="1229780"/>
    <lineage>
        <taxon>Bacteria</taxon>
        <taxon>Bacillati</taxon>
        <taxon>Actinomycetota</taxon>
        <taxon>Acidimicrobiia</taxon>
        <taxon>Acidimicrobiales</taxon>
        <taxon>Microthrixaceae</taxon>
        <taxon>Candidatus Neomicrothrix</taxon>
    </lineage>
</organism>
<dbReference type="Pfam" id="PF13173">
    <property type="entry name" value="AAA_14"/>
    <property type="match status" value="1"/>
</dbReference>
<keyword evidence="4" id="KW-1185">Reference proteome</keyword>
<name>R4Z151_9ACTN</name>
<sequence>MDIELYLPRIVDGPLSSLIQAVPVVLVDGARASGKTTSASRLANSTLRLPQDLALLQSDPLQVLTSMKRPVLIDEWQLAGIEVLWTIKQIVDADPTPGSFILTGSVEPESYGSTYPLTGRSARVLLRPMNRREKLGAGNEVGWLDRLASGEIFTTNPNGDRAELDLLVESGFPGAAPKHDPREWLRAYASTVAERSVAERRDPERVGRLLRVLSELESQAVPDETVWRAADINRETLYSYRDMLARAHVVTPLPAWETNRLKRITSYPKRQLVDTALALALAGIDANELASNPTLAGRYVESFVVAQLRPEVDAAGGYLSHLRTRGGDQEVDIVIDIGGQLIAIDVKAGVNPTPRDARHLSWFRDRMDARIDASVVLHRGEATFELVDGVWAVPISSLWSTS</sequence>
<comment type="caution">
    <text evidence="3">The sequence shown here is derived from an EMBL/GenBank/DDBJ whole genome shotgun (WGS) entry which is preliminary data.</text>
</comment>
<dbReference type="STRING" id="1229780.BN381_100194"/>
<dbReference type="EMBL" id="CANL01000002">
    <property type="protein sequence ID" value="CCM62307.1"/>
    <property type="molecule type" value="Genomic_DNA"/>
</dbReference>
<dbReference type="HOGENOM" id="CLU_041527_4_1_11"/>
<dbReference type="OrthoDB" id="128089at2"/>
<dbReference type="AlphaFoldDB" id="R4Z151"/>
<evidence type="ECO:0000259" key="2">
    <source>
        <dbReference type="Pfam" id="PF13635"/>
    </source>
</evidence>
<evidence type="ECO:0000313" key="4">
    <source>
        <dbReference type="Proteomes" id="UP000018291"/>
    </source>
</evidence>
<accession>R4Z151</accession>
<evidence type="ECO:0000313" key="3">
    <source>
        <dbReference type="EMBL" id="CCM62307.1"/>
    </source>
</evidence>
<dbReference type="eggNOG" id="COG1373">
    <property type="taxonomic scope" value="Bacteria"/>
</dbReference>
<dbReference type="Proteomes" id="UP000018291">
    <property type="component" value="Unassembled WGS sequence"/>
</dbReference>